<sequence length="70" mass="8149">MNVMNINEKTIISLLKEGYNQKQISDYFKEQSHLRIGSQSSIEKAIKEIKKKHQVKTLFQLGMVIERNGI</sequence>
<reference evidence="2" key="1">
    <citation type="journal article" date="2019" name="Int. J. Syst. Evol. Microbiol.">
        <title>The Global Catalogue of Microorganisms (GCM) 10K type strain sequencing project: providing services to taxonomists for standard genome sequencing and annotation.</title>
        <authorList>
            <consortium name="The Broad Institute Genomics Platform"/>
            <consortium name="The Broad Institute Genome Sequencing Center for Infectious Disease"/>
            <person name="Wu L."/>
            <person name="Ma J."/>
        </authorList>
    </citation>
    <scope>NUCLEOTIDE SEQUENCE [LARGE SCALE GENOMIC DNA]</scope>
    <source>
        <strain evidence="2">CGMCC 1.7656</strain>
    </source>
</reference>
<dbReference type="EMBL" id="BMLV01000001">
    <property type="protein sequence ID" value="GGP02152.1"/>
    <property type="molecule type" value="Genomic_DNA"/>
</dbReference>
<keyword evidence="2" id="KW-1185">Reference proteome</keyword>
<name>A0ABQ2NFM4_9FLAO</name>
<proteinExistence type="predicted"/>
<evidence type="ECO:0000313" key="2">
    <source>
        <dbReference type="Proteomes" id="UP000620064"/>
    </source>
</evidence>
<gene>
    <name evidence="1" type="ORF">GCM10010992_05390</name>
</gene>
<dbReference type="Proteomes" id="UP000620064">
    <property type="component" value="Unassembled WGS sequence"/>
</dbReference>
<protein>
    <submittedName>
        <fullName evidence="1">Uncharacterized protein</fullName>
    </submittedName>
</protein>
<accession>A0ABQ2NFM4</accession>
<evidence type="ECO:0000313" key="1">
    <source>
        <dbReference type="EMBL" id="GGP02152.1"/>
    </source>
</evidence>
<organism evidence="1 2">
    <name type="scientific">Cloacibacterium rupense</name>
    <dbReference type="NCBI Taxonomy" id="517423"/>
    <lineage>
        <taxon>Bacteria</taxon>
        <taxon>Pseudomonadati</taxon>
        <taxon>Bacteroidota</taxon>
        <taxon>Flavobacteriia</taxon>
        <taxon>Flavobacteriales</taxon>
        <taxon>Weeksellaceae</taxon>
    </lineage>
</organism>
<comment type="caution">
    <text evidence="1">The sequence shown here is derived from an EMBL/GenBank/DDBJ whole genome shotgun (WGS) entry which is preliminary data.</text>
</comment>